<dbReference type="Pfam" id="PF00005">
    <property type="entry name" value="ABC_tran"/>
    <property type="match status" value="1"/>
</dbReference>
<name>A0AAD0P0S7_9BACL</name>
<sequence>MVLGGRGLSSIFEIQSLAKLNWKSNDHTSKYLFSEISADIAESDRIALIGASGQGKSTLLRILALLDAPDEGDMLVNGTSYKSMDARLWRMKIGFVAQQAVMLSGSVEDNLRTVSRLHDKPYDLKLVQRLIGQLGLEHLDLSKKAADCSGGEKQRISLIRSLLLRPTVLLLDEITASLDVNSTQMVEKLLEDWHKEEGTSMIWVTHDLKQASRISTTTWFMGKGRLEQHVSESFFAESAEDLAKRFVRPSEGASLL</sequence>
<evidence type="ECO:0000256" key="2">
    <source>
        <dbReference type="ARBA" id="ARBA00022741"/>
    </source>
</evidence>
<dbReference type="EMBL" id="CP021965">
    <property type="protein sequence ID" value="AWV33132.1"/>
    <property type="molecule type" value="Genomic_DNA"/>
</dbReference>
<protein>
    <submittedName>
        <fullName evidence="5">ABC transporter</fullName>
    </submittedName>
</protein>
<dbReference type="InterPro" id="IPR027417">
    <property type="entry name" value="P-loop_NTPase"/>
</dbReference>
<proteinExistence type="predicted"/>
<dbReference type="PROSITE" id="PS00211">
    <property type="entry name" value="ABC_TRANSPORTER_1"/>
    <property type="match status" value="1"/>
</dbReference>
<dbReference type="InterPro" id="IPR017871">
    <property type="entry name" value="ABC_transporter-like_CS"/>
</dbReference>
<dbReference type="Proteomes" id="UP000249163">
    <property type="component" value="Chromosome"/>
</dbReference>
<keyword evidence="3" id="KW-0067">ATP-binding</keyword>
<keyword evidence="2" id="KW-0547">Nucleotide-binding</keyword>
<dbReference type="PANTHER" id="PTHR43423">
    <property type="entry name" value="ABC TRANSPORTER I FAMILY MEMBER 17"/>
    <property type="match status" value="1"/>
</dbReference>
<evidence type="ECO:0000259" key="4">
    <source>
        <dbReference type="PROSITE" id="PS50893"/>
    </source>
</evidence>
<reference evidence="5 6" key="1">
    <citation type="submission" date="2017-06" db="EMBL/GenBank/DDBJ databases">
        <title>Complete genome sequence of Paenibacillus odorifer CBA7130.</title>
        <authorList>
            <person name="Nam Y.-D."/>
            <person name="Kang J."/>
            <person name="Chung W.-H."/>
        </authorList>
    </citation>
    <scope>NUCLEOTIDE SEQUENCE [LARGE SCALE GENOMIC DNA]</scope>
    <source>
        <strain evidence="5 6">CBA7130</strain>
    </source>
</reference>
<dbReference type="InterPro" id="IPR003439">
    <property type="entry name" value="ABC_transporter-like_ATP-bd"/>
</dbReference>
<dbReference type="GO" id="GO:0016887">
    <property type="term" value="F:ATP hydrolysis activity"/>
    <property type="evidence" value="ECO:0007669"/>
    <property type="project" value="InterPro"/>
</dbReference>
<accession>A0AAD0P0S7</accession>
<dbReference type="AlphaFoldDB" id="A0AAD0P0S7"/>
<evidence type="ECO:0000313" key="6">
    <source>
        <dbReference type="Proteomes" id="UP000249163"/>
    </source>
</evidence>
<evidence type="ECO:0000256" key="1">
    <source>
        <dbReference type="ARBA" id="ARBA00022448"/>
    </source>
</evidence>
<dbReference type="InterPro" id="IPR003593">
    <property type="entry name" value="AAA+_ATPase"/>
</dbReference>
<dbReference type="Gene3D" id="3.40.50.300">
    <property type="entry name" value="P-loop containing nucleotide triphosphate hydrolases"/>
    <property type="match status" value="1"/>
</dbReference>
<organism evidence="5 6">
    <name type="scientific">Paenibacillus odorifer</name>
    <dbReference type="NCBI Taxonomy" id="189426"/>
    <lineage>
        <taxon>Bacteria</taxon>
        <taxon>Bacillati</taxon>
        <taxon>Bacillota</taxon>
        <taxon>Bacilli</taxon>
        <taxon>Bacillales</taxon>
        <taxon>Paenibacillaceae</taxon>
        <taxon>Paenibacillus</taxon>
    </lineage>
</organism>
<gene>
    <name evidence="5" type="ORF">CD191_11180</name>
</gene>
<dbReference type="SUPFAM" id="SSF52540">
    <property type="entry name" value="P-loop containing nucleoside triphosphate hydrolases"/>
    <property type="match status" value="1"/>
</dbReference>
<evidence type="ECO:0000313" key="5">
    <source>
        <dbReference type="EMBL" id="AWV33132.1"/>
    </source>
</evidence>
<dbReference type="GO" id="GO:0005524">
    <property type="term" value="F:ATP binding"/>
    <property type="evidence" value="ECO:0007669"/>
    <property type="project" value="UniProtKB-KW"/>
</dbReference>
<dbReference type="PROSITE" id="PS50893">
    <property type="entry name" value="ABC_TRANSPORTER_2"/>
    <property type="match status" value="1"/>
</dbReference>
<dbReference type="SMART" id="SM00382">
    <property type="entry name" value="AAA"/>
    <property type="match status" value="1"/>
</dbReference>
<dbReference type="PANTHER" id="PTHR43423:SF1">
    <property type="entry name" value="ABC TRANSPORTER I FAMILY MEMBER 17"/>
    <property type="match status" value="1"/>
</dbReference>
<evidence type="ECO:0000256" key="3">
    <source>
        <dbReference type="ARBA" id="ARBA00022840"/>
    </source>
</evidence>
<keyword evidence="1" id="KW-0813">Transport</keyword>
<feature type="domain" description="ABC transporter" evidence="4">
    <location>
        <begin position="12"/>
        <end position="248"/>
    </location>
</feature>